<dbReference type="GO" id="GO:0031177">
    <property type="term" value="F:phosphopantetheine binding"/>
    <property type="evidence" value="ECO:0007669"/>
    <property type="project" value="TreeGrafter"/>
</dbReference>
<dbReference type="SUPFAM" id="SSF47336">
    <property type="entry name" value="ACP-like"/>
    <property type="match status" value="1"/>
</dbReference>
<organism evidence="7 8">
    <name type="scientific">Penicillium citrinum</name>
    <dbReference type="NCBI Taxonomy" id="5077"/>
    <lineage>
        <taxon>Eukaryota</taxon>
        <taxon>Fungi</taxon>
        <taxon>Dikarya</taxon>
        <taxon>Ascomycota</taxon>
        <taxon>Pezizomycotina</taxon>
        <taxon>Eurotiomycetes</taxon>
        <taxon>Eurotiomycetidae</taxon>
        <taxon>Eurotiales</taxon>
        <taxon>Aspergillaceae</taxon>
        <taxon>Penicillium</taxon>
    </lineage>
</organism>
<evidence type="ECO:0000256" key="5">
    <source>
        <dbReference type="SAM" id="MobiDB-lite"/>
    </source>
</evidence>
<feature type="domain" description="Carrier" evidence="6">
    <location>
        <begin position="737"/>
        <end position="813"/>
    </location>
</feature>
<protein>
    <submittedName>
        <fullName evidence="7">Peptide synthetase</fullName>
    </submittedName>
</protein>
<reference evidence="7" key="1">
    <citation type="submission" date="2022-11" db="EMBL/GenBank/DDBJ databases">
        <authorList>
            <person name="Petersen C."/>
        </authorList>
    </citation>
    <scope>NUCLEOTIDE SEQUENCE</scope>
    <source>
        <strain evidence="7">IBT 23319</strain>
    </source>
</reference>
<comment type="caution">
    <text evidence="7">The sequence shown here is derived from an EMBL/GenBank/DDBJ whole genome shotgun (WGS) entry which is preliminary data.</text>
</comment>
<evidence type="ECO:0000256" key="1">
    <source>
        <dbReference type="ARBA" id="ARBA00022450"/>
    </source>
</evidence>
<dbReference type="Gene3D" id="1.10.1200.10">
    <property type="entry name" value="ACP-like"/>
    <property type="match status" value="1"/>
</dbReference>
<dbReference type="Pfam" id="PF00501">
    <property type="entry name" value="AMP-binding"/>
    <property type="match status" value="1"/>
</dbReference>
<dbReference type="RefSeq" id="XP_056504723.1">
    <property type="nucleotide sequence ID" value="XM_056638966.1"/>
</dbReference>
<dbReference type="Gene3D" id="3.30.559.10">
    <property type="entry name" value="Chloramphenicol acetyltransferase-like domain"/>
    <property type="match status" value="1"/>
</dbReference>
<dbReference type="Gene3D" id="3.30.300.30">
    <property type="match status" value="1"/>
</dbReference>
<dbReference type="FunFam" id="3.30.300.30:FF:000015">
    <property type="entry name" value="Nonribosomal peptide synthase SidD"/>
    <property type="match status" value="1"/>
</dbReference>
<dbReference type="GO" id="GO:0016874">
    <property type="term" value="F:ligase activity"/>
    <property type="evidence" value="ECO:0007669"/>
    <property type="project" value="UniProtKB-KW"/>
</dbReference>
<dbReference type="OrthoDB" id="416786at2759"/>
<dbReference type="InterPro" id="IPR045851">
    <property type="entry name" value="AMP-bd_C_sf"/>
</dbReference>
<dbReference type="InterPro" id="IPR042099">
    <property type="entry name" value="ANL_N_sf"/>
</dbReference>
<dbReference type="GO" id="GO:0044550">
    <property type="term" value="P:secondary metabolite biosynthetic process"/>
    <property type="evidence" value="ECO:0007669"/>
    <property type="project" value="TreeGrafter"/>
</dbReference>
<dbReference type="GO" id="GO:0005737">
    <property type="term" value="C:cytoplasm"/>
    <property type="evidence" value="ECO:0007669"/>
    <property type="project" value="TreeGrafter"/>
</dbReference>
<keyword evidence="3" id="KW-0436">Ligase</keyword>
<evidence type="ECO:0000313" key="7">
    <source>
        <dbReference type="EMBL" id="KAJ5241719.1"/>
    </source>
</evidence>
<dbReference type="InterPro" id="IPR009081">
    <property type="entry name" value="PP-bd_ACP"/>
</dbReference>
<dbReference type="Pfam" id="PF00550">
    <property type="entry name" value="PP-binding"/>
    <property type="match status" value="1"/>
</dbReference>
<dbReference type="InterPro" id="IPR001242">
    <property type="entry name" value="Condensation_dom"/>
</dbReference>
<dbReference type="PROSITE" id="PS50075">
    <property type="entry name" value="CARRIER"/>
    <property type="match status" value="1"/>
</dbReference>
<accession>A0A9W9TV24</accession>
<evidence type="ECO:0000256" key="3">
    <source>
        <dbReference type="ARBA" id="ARBA00022598"/>
    </source>
</evidence>
<feature type="compositionally biased region" description="Polar residues" evidence="5">
    <location>
        <begin position="1279"/>
        <end position="1291"/>
    </location>
</feature>
<keyword evidence="1" id="KW-0596">Phosphopantetheine</keyword>
<feature type="region of interest" description="Disordered" evidence="5">
    <location>
        <begin position="1255"/>
        <end position="1291"/>
    </location>
</feature>
<dbReference type="Gene3D" id="3.30.559.30">
    <property type="entry name" value="Nonribosomal peptide synthetase, condensation domain"/>
    <property type="match status" value="1"/>
</dbReference>
<evidence type="ECO:0000259" key="6">
    <source>
        <dbReference type="PROSITE" id="PS50075"/>
    </source>
</evidence>
<dbReference type="Proteomes" id="UP001147733">
    <property type="component" value="Unassembled WGS sequence"/>
</dbReference>
<proteinExistence type="inferred from homology"/>
<dbReference type="GeneID" id="81378133"/>
<dbReference type="GO" id="GO:0043041">
    <property type="term" value="P:amino acid activation for nonribosomal peptide biosynthetic process"/>
    <property type="evidence" value="ECO:0007669"/>
    <property type="project" value="TreeGrafter"/>
</dbReference>
<evidence type="ECO:0000313" key="8">
    <source>
        <dbReference type="Proteomes" id="UP001147733"/>
    </source>
</evidence>
<dbReference type="PANTHER" id="PTHR45527:SF3">
    <property type="entry name" value="SIDEROPHORE SYNTHETASE (EUROFUNG)"/>
    <property type="match status" value="1"/>
</dbReference>
<dbReference type="SUPFAM" id="SSF52777">
    <property type="entry name" value="CoA-dependent acyltransferases"/>
    <property type="match status" value="2"/>
</dbReference>
<dbReference type="EMBL" id="JAPQKT010000001">
    <property type="protein sequence ID" value="KAJ5241719.1"/>
    <property type="molecule type" value="Genomic_DNA"/>
</dbReference>
<keyword evidence="2" id="KW-0597">Phosphoprotein</keyword>
<dbReference type="Gene3D" id="3.40.50.12780">
    <property type="entry name" value="N-terminal domain of ligase-like"/>
    <property type="match status" value="1"/>
</dbReference>
<dbReference type="SUPFAM" id="SSF56801">
    <property type="entry name" value="Acetyl-CoA synthetase-like"/>
    <property type="match status" value="1"/>
</dbReference>
<dbReference type="PANTHER" id="PTHR45527">
    <property type="entry name" value="NONRIBOSOMAL PEPTIDE SYNTHETASE"/>
    <property type="match status" value="1"/>
</dbReference>
<evidence type="ECO:0000256" key="4">
    <source>
        <dbReference type="ARBA" id="ARBA00029454"/>
    </source>
</evidence>
<sequence length="1291" mass="142706">MLFPGPPHRSFSIKAMTAAETIFLSRPPVGDITAVLRLIWATVYASYTGSRDEVILDTTSQQNGRIISVHVPLSGATTIDSALKKTMQDTDKNKHAQLLLVVHDPNTQHDVAAAWESRQSYSAAMLCSIQQSTITIHTILDDTIWLPGMAKSITCQFKHLFQLVTTSAVKSVAGLHGVSPEGLSQLAQWNNQGPLEPATELLWPLIERKCREQPQALAIDAWDGRLTYEQLEKHATAAAARLQVAGLKPDKFVALLSEKSMITTVIILGVIKAGGAFLLLDATHPPRRLRTICQKIGAMLVVVSSQNADIAAQLEVPVLSADLVSSPDMPSETKAHYLPTVQPHHALYAGFTSGSTGEPKGFIISQGSFVSGLEAYCNSVGLKQQSRVFQFASYAFVVSITGQLAPLTRGACLCVPSPKQLEDNLAGAIHAKRANWVAFTPSVARTIDPDVIPTLETVVMVGEGLCQADLHKWRHLTLYSLYGQSENAKGTLVARQIAGADPSNLGHPYYCHGWVVDRDDPLRLLPIGAEGELVLESPCLTRGYLEDSQTQAAFLNSPPWLTSLRPHVKGRLFRTGDLVRQHPRDGSFQLVGRKGTRVKIRGQRVELGEVEHHLVSLLPEARAVVADIICAADDIDGQSPMLVAFIKLQSSSGTANGNESFILASPTISFQNSMTAAREKLQEVLPGFMIPAAIVEVSSIPRLATGKLHRSRLRERAAACTRQQLLEYTVHRALHRDAESHPEEIIQKICAQVLGRPIADVGLDNSFLDLGGDSLIARQIVTLTRAQGLTISLSDLLRQWSLAAVAKQAKAAPEAMSELSESAFDTFGQIRDNFLKHLPPSLDRDNIQDVYPALEVQAGYALNHVVDCHPLHLYGTLDVPRLERACQALVDEHAVLRTVFHHSRQQQLLQVVLRKLRVPFIVYQCTNSADAIRWMETFAAEEVAKRHDINNPIIGFFLVQALHDQHHILLMRICHGQYDGLTVRPLIQGLWHAYRKEPIARQNEFKTHVGRCFGRRTEKSYTDWREILEAASPPTLPLTPAPREDNPHRAKFKQELPEVHPLPGTTQASMVKAAWLETLYQETGRDDAVFGQYVNVWTGTEGVIGPCANVIPVRIRAHPQWTRRQLVQAIQAQHVQTTGIDALGWRDIVANCTNWPSNTEPDSVVLHQNFDRNFDMRVDDDLICRKFKPFFSRWAVFPLMLVTFPGKDKLDVVLLASTNFVVKHDAERMLSRFAAALLRLEENPDGRVSFNAEKAGVQPRRSIGTTPITPPSNRHKVSPLTTSPTQALKMA</sequence>
<keyword evidence="8" id="KW-1185">Reference proteome</keyword>
<dbReference type="Pfam" id="PF00668">
    <property type="entry name" value="Condensation"/>
    <property type="match status" value="1"/>
</dbReference>
<name>A0A9W9TV24_PENCI</name>
<dbReference type="InterPro" id="IPR023213">
    <property type="entry name" value="CAT-like_dom_sf"/>
</dbReference>
<reference evidence="7" key="2">
    <citation type="journal article" date="2023" name="IMA Fungus">
        <title>Comparative genomic study of the Penicillium genus elucidates a diverse pangenome and 15 lateral gene transfer events.</title>
        <authorList>
            <person name="Petersen C."/>
            <person name="Sorensen T."/>
            <person name="Nielsen M.R."/>
            <person name="Sondergaard T.E."/>
            <person name="Sorensen J.L."/>
            <person name="Fitzpatrick D.A."/>
            <person name="Frisvad J.C."/>
            <person name="Nielsen K.L."/>
        </authorList>
    </citation>
    <scope>NUCLEOTIDE SEQUENCE</scope>
    <source>
        <strain evidence="7">IBT 23319</strain>
    </source>
</reference>
<dbReference type="CDD" id="cd05918">
    <property type="entry name" value="A_NRPS_SidN3_like"/>
    <property type="match status" value="1"/>
</dbReference>
<dbReference type="InterPro" id="IPR000873">
    <property type="entry name" value="AMP-dep_synth/lig_dom"/>
</dbReference>
<comment type="similarity">
    <text evidence="4">Belongs to the NRP synthetase family.</text>
</comment>
<dbReference type="InterPro" id="IPR036736">
    <property type="entry name" value="ACP-like_sf"/>
</dbReference>
<gene>
    <name evidence="7" type="ORF">N7469_000046</name>
</gene>
<evidence type="ECO:0000256" key="2">
    <source>
        <dbReference type="ARBA" id="ARBA00022553"/>
    </source>
</evidence>